<dbReference type="InterPro" id="IPR011234">
    <property type="entry name" value="Fumarylacetoacetase-like_C"/>
</dbReference>
<dbReference type="GO" id="GO:0044281">
    <property type="term" value="P:small molecule metabolic process"/>
    <property type="evidence" value="ECO:0007669"/>
    <property type="project" value="UniProtKB-ARBA"/>
</dbReference>
<protein>
    <recommendedName>
        <fullName evidence="6">Fumarylacetoacetase-like C-terminal domain-containing protein</fullName>
    </recommendedName>
</protein>
<dbReference type="InterPro" id="IPR051121">
    <property type="entry name" value="FAH"/>
</dbReference>
<evidence type="ECO:0008006" key="6">
    <source>
        <dbReference type="Google" id="ProtNLM"/>
    </source>
</evidence>
<evidence type="ECO:0000256" key="2">
    <source>
        <dbReference type="ARBA" id="ARBA00022723"/>
    </source>
</evidence>
<dbReference type="SUPFAM" id="SSF56529">
    <property type="entry name" value="FAH"/>
    <property type="match status" value="1"/>
</dbReference>
<evidence type="ECO:0000256" key="1">
    <source>
        <dbReference type="ARBA" id="ARBA00010211"/>
    </source>
</evidence>
<keyword evidence="2" id="KW-0479">Metal-binding</keyword>
<feature type="non-terminal residue" evidence="5">
    <location>
        <position position="215"/>
    </location>
</feature>
<dbReference type="AlphaFoldDB" id="A0A382BU51"/>
<accession>A0A382BU51</accession>
<dbReference type="Gene3D" id="3.90.850.10">
    <property type="entry name" value="Fumarylacetoacetase-like, C-terminal domain"/>
    <property type="match status" value="1"/>
</dbReference>
<dbReference type="GO" id="GO:0003824">
    <property type="term" value="F:catalytic activity"/>
    <property type="evidence" value="ECO:0007669"/>
    <property type="project" value="InterPro"/>
</dbReference>
<dbReference type="GO" id="GO:0046872">
    <property type="term" value="F:metal ion binding"/>
    <property type="evidence" value="ECO:0007669"/>
    <property type="project" value="UniProtKB-KW"/>
</dbReference>
<sequence length="215" mass="24102">MKWVRYQSDGKTFYGILEGDTVKEVYGSPFDSFTESGTLHNYESIEILPPVIPPTFYAAGINYEKHVREAAALLGTEPNIPDKADIGYRAPNALIAHGQPIIVPKDATEKVQYEAELVVVIGKETKNISESNALDCVLGYSVGNDVSERTWQASDRTMWRAKNSDTFKPMGPWIETDASLEDMITTVRLNNREVIKFATNDMIFGVQKYISEITR</sequence>
<dbReference type="PANTHER" id="PTHR42796:SF4">
    <property type="entry name" value="FUMARYLACETOACETATE HYDROLASE DOMAIN-CONTAINING PROTEIN 2A"/>
    <property type="match status" value="1"/>
</dbReference>
<feature type="domain" description="Fumarylacetoacetase-like C-terminal" evidence="3">
    <location>
        <begin position="56"/>
        <end position="215"/>
    </location>
</feature>
<dbReference type="InterPro" id="IPR018833">
    <property type="entry name" value="Rv2993c-like_N"/>
</dbReference>
<gene>
    <name evidence="5" type="ORF">METZ01_LOCUS169457</name>
</gene>
<dbReference type="Pfam" id="PF01557">
    <property type="entry name" value="FAA_hydrolase"/>
    <property type="match status" value="1"/>
</dbReference>
<reference evidence="5" key="1">
    <citation type="submission" date="2018-05" db="EMBL/GenBank/DDBJ databases">
        <authorList>
            <person name="Lanie J.A."/>
            <person name="Ng W.-L."/>
            <person name="Kazmierczak K.M."/>
            <person name="Andrzejewski T.M."/>
            <person name="Davidsen T.M."/>
            <person name="Wayne K.J."/>
            <person name="Tettelin H."/>
            <person name="Glass J.I."/>
            <person name="Rusch D."/>
            <person name="Podicherti R."/>
            <person name="Tsui H.-C.T."/>
            <person name="Winkler M.E."/>
        </authorList>
    </citation>
    <scope>NUCLEOTIDE SEQUENCE</scope>
</reference>
<proteinExistence type="inferred from homology"/>
<feature type="domain" description="Rv2993c-like N-terminal" evidence="4">
    <location>
        <begin position="1"/>
        <end position="50"/>
    </location>
</feature>
<dbReference type="Pfam" id="PF10370">
    <property type="entry name" value="Rv2993c-like_N"/>
    <property type="match status" value="1"/>
</dbReference>
<comment type="similarity">
    <text evidence="1">Belongs to the FAH family.</text>
</comment>
<dbReference type="InterPro" id="IPR036663">
    <property type="entry name" value="Fumarylacetoacetase_C_sf"/>
</dbReference>
<evidence type="ECO:0000313" key="5">
    <source>
        <dbReference type="EMBL" id="SVB16603.1"/>
    </source>
</evidence>
<evidence type="ECO:0000259" key="3">
    <source>
        <dbReference type="Pfam" id="PF01557"/>
    </source>
</evidence>
<dbReference type="PANTHER" id="PTHR42796">
    <property type="entry name" value="FUMARYLACETOACETATE HYDROLASE DOMAIN-CONTAINING PROTEIN 2A-RELATED"/>
    <property type="match status" value="1"/>
</dbReference>
<name>A0A382BU51_9ZZZZ</name>
<organism evidence="5">
    <name type="scientific">marine metagenome</name>
    <dbReference type="NCBI Taxonomy" id="408172"/>
    <lineage>
        <taxon>unclassified sequences</taxon>
        <taxon>metagenomes</taxon>
        <taxon>ecological metagenomes</taxon>
    </lineage>
</organism>
<evidence type="ECO:0000259" key="4">
    <source>
        <dbReference type="Pfam" id="PF10370"/>
    </source>
</evidence>
<dbReference type="EMBL" id="UINC01031097">
    <property type="protein sequence ID" value="SVB16603.1"/>
    <property type="molecule type" value="Genomic_DNA"/>
</dbReference>